<protein>
    <recommendedName>
        <fullName evidence="2">Right handed beta helix domain-containing protein</fullName>
    </recommendedName>
</protein>
<comment type="caution">
    <text evidence="1">The sequence shown here is derived from an EMBL/GenBank/DDBJ whole genome shotgun (WGS) entry which is preliminary data.</text>
</comment>
<proteinExistence type="predicted"/>
<organism evidence="1">
    <name type="scientific">marine sediment metagenome</name>
    <dbReference type="NCBI Taxonomy" id="412755"/>
    <lineage>
        <taxon>unclassified sequences</taxon>
        <taxon>metagenomes</taxon>
        <taxon>ecological metagenomes</taxon>
    </lineage>
</organism>
<sequence length="324" mass="35027">MSDYDAISKARSDAMGLRNEADITNLPPGYIEGFKATLDTDLHVTLTAGSTSVEGRQVTTNESHQIVDADFLGTRLGAYFYYIYLSSTGEFKVDRAVPEYSNQYLYYAHPAFNWRAMGKLWVDSADNDIKYVTNDVVGVSNIVTVAAFDDDEIVDADYKSVGDNKDDVFFNAALRFVATAYLGGEVHASRGLFNTTAVIDWVDDTSFRGAGKNATIFDKNADDVTFDANSVNNIRLSDLSIQRTASGDHSALMVRLFAVTNGVIEDIIVTGSAAFGGFGDAGIQAATCTNITINRCEVTAHPAVGGERANIKVTSAGPYFITNN</sequence>
<dbReference type="Gene3D" id="2.160.20.10">
    <property type="entry name" value="Single-stranded right-handed beta-helix, Pectin lyase-like"/>
    <property type="match status" value="1"/>
</dbReference>
<name>A0A0F9B7Z7_9ZZZZ</name>
<reference evidence="1" key="1">
    <citation type="journal article" date="2015" name="Nature">
        <title>Complex archaea that bridge the gap between prokaryotes and eukaryotes.</title>
        <authorList>
            <person name="Spang A."/>
            <person name="Saw J.H."/>
            <person name="Jorgensen S.L."/>
            <person name="Zaremba-Niedzwiedzka K."/>
            <person name="Martijn J."/>
            <person name="Lind A.E."/>
            <person name="van Eijk R."/>
            <person name="Schleper C."/>
            <person name="Guy L."/>
            <person name="Ettema T.J."/>
        </authorList>
    </citation>
    <scope>NUCLEOTIDE SEQUENCE</scope>
</reference>
<dbReference type="EMBL" id="LAZR01039025">
    <property type="protein sequence ID" value="KKL18034.1"/>
    <property type="molecule type" value="Genomic_DNA"/>
</dbReference>
<dbReference type="SUPFAM" id="SSF51126">
    <property type="entry name" value="Pectin lyase-like"/>
    <property type="match status" value="1"/>
</dbReference>
<dbReference type="InterPro" id="IPR011050">
    <property type="entry name" value="Pectin_lyase_fold/virulence"/>
</dbReference>
<feature type="non-terminal residue" evidence="1">
    <location>
        <position position="324"/>
    </location>
</feature>
<dbReference type="InterPro" id="IPR012334">
    <property type="entry name" value="Pectin_lyas_fold"/>
</dbReference>
<dbReference type="AlphaFoldDB" id="A0A0F9B7Z7"/>
<evidence type="ECO:0008006" key="2">
    <source>
        <dbReference type="Google" id="ProtNLM"/>
    </source>
</evidence>
<gene>
    <name evidence="1" type="ORF">LCGC14_2479570</name>
</gene>
<evidence type="ECO:0000313" key="1">
    <source>
        <dbReference type="EMBL" id="KKL18034.1"/>
    </source>
</evidence>
<accession>A0A0F9B7Z7</accession>